<evidence type="ECO:0000313" key="2">
    <source>
        <dbReference type="EMBL" id="CAF1222644.1"/>
    </source>
</evidence>
<evidence type="ECO:0000313" key="4">
    <source>
        <dbReference type="Proteomes" id="UP000663870"/>
    </source>
</evidence>
<evidence type="ECO:0000256" key="1">
    <source>
        <dbReference type="SAM" id="SignalP"/>
    </source>
</evidence>
<dbReference type="Proteomes" id="UP000663870">
    <property type="component" value="Unassembled WGS sequence"/>
</dbReference>
<reference evidence="3" key="1">
    <citation type="submission" date="2021-02" db="EMBL/GenBank/DDBJ databases">
        <authorList>
            <person name="Nowell W R."/>
        </authorList>
    </citation>
    <scope>NUCLEOTIDE SEQUENCE</scope>
</reference>
<dbReference type="Proteomes" id="UP000663854">
    <property type="component" value="Unassembled WGS sequence"/>
</dbReference>
<gene>
    <name evidence="3" type="ORF">JXQ802_LOCUS40530</name>
    <name evidence="2" type="ORF">PYM288_LOCUS25954</name>
</gene>
<feature type="signal peptide" evidence="1">
    <location>
        <begin position="1"/>
        <end position="27"/>
    </location>
</feature>
<name>A0A815T864_9BILA</name>
<protein>
    <submittedName>
        <fullName evidence="3">Uncharacterized protein</fullName>
    </submittedName>
</protein>
<dbReference type="EMBL" id="CAJNOH010001486">
    <property type="protein sequence ID" value="CAF1222644.1"/>
    <property type="molecule type" value="Genomic_DNA"/>
</dbReference>
<comment type="caution">
    <text evidence="3">The sequence shown here is derived from an EMBL/GenBank/DDBJ whole genome shotgun (WGS) entry which is preliminary data.</text>
</comment>
<dbReference type="EMBL" id="CAJNOL010002464">
    <property type="protein sequence ID" value="CAF1502929.1"/>
    <property type="molecule type" value="Genomic_DNA"/>
</dbReference>
<accession>A0A815T864</accession>
<proteinExistence type="predicted"/>
<feature type="chain" id="PRO_5036412307" evidence="1">
    <location>
        <begin position="28"/>
        <end position="91"/>
    </location>
</feature>
<dbReference type="AlphaFoldDB" id="A0A815T864"/>
<keyword evidence="4" id="KW-1185">Reference proteome</keyword>
<organism evidence="3 4">
    <name type="scientific">Rotaria sordida</name>
    <dbReference type="NCBI Taxonomy" id="392033"/>
    <lineage>
        <taxon>Eukaryota</taxon>
        <taxon>Metazoa</taxon>
        <taxon>Spiralia</taxon>
        <taxon>Gnathifera</taxon>
        <taxon>Rotifera</taxon>
        <taxon>Eurotatoria</taxon>
        <taxon>Bdelloidea</taxon>
        <taxon>Philodinida</taxon>
        <taxon>Philodinidae</taxon>
        <taxon>Rotaria</taxon>
    </lineage>
</organism>
<evidence type="ECO:0000313" key="3">
    <source>
        <dbReference type="EMBL" id="CAF1502929.1"/>
    </source>
</evidence>
<keyword evidence="1" id="KW-0732">Signal</keyword>
<sequence>MVKYETKIATIAVVLVMIIFHIGVINGQQCVTNSGNGYCCSAAYPMCVQGFLKCCPSRTIFYYNGYCYFRSGKSTGNDTKTASADVAFTII</sequence>